<dbReference type="AlphaFoldDB" id="A0A0E9W4I2"/>
<dbReference type="InterPro" id="IPR002110">
    <property type="entry name" value="Ankyrin_rpt"/>
</dbReference>
<dbReference type="SUPFAM" id="SSF48403">
    <property type="entry name" value="Ankyrin repeat"/>
    <property type="match status" value="1"/>
</dbReference>
<feature type="repeat" description="ANK" evidence="1">
    <location>
        <begin position="5"/>
        <end position="37"/>
    </location>
</feature>
<reference evidence="3" key="2">
    <citation type="journal article" date="2015" name="Fish Shellfish Immunol.">
        <title>Early steps in the European eel (Anguilla anguilla)-Vibrio vulnificus interaction in the gills: Role of the RtxA13 toxin.</title>
        <authorList>
            <person name="Callol A."/>
            <person name="Pajuelo D."/>
            <person name="Ebbesson L."/>
            <person name="Teles M."/>
            <person name="MacKenzie S."/>
            <person name="Amaro C."/>
        </authorList>
    </citation>
    <scope>NUCLEOTIDE SEQUENCE</scope>
</reference>
<keyword evidence="1" id="KW-0040">ANK repeat</keyword>
<protein>
    <submittedName>
        <fullName evidence="3">Uncharacterized protein</fullName>
    </submittedName>
</protein>
<feature type="transmembrane region" description="Helical" evidence="2">
    <location>
        <begin position="52"/>
        <end position="70"/>
    </location>
</feature>
<accession>A0A0E9W4I2</accession>
<reference evidence="3" key="1">
    <citation type="submission" date="2014-11" db="EMBL/GenBank/DDBJ databases">
        <authorList>
            <person name="Amaro Gonzalez C."/>
        </authorList>
    </citation>
    <scope>NUCLEOTIDE SEQUENCE</scope>
</reference>
<sequence>MQDANKNTALHLACNKGHETSALLILEKITDRNLINSTNAALQTCVPIVRGLYFHVFFGVFVMLFSLTYFECC</sequence>
<dbReference type="PROSITE" id="PS50088">
    <property type="entry name" value="ANK_REPEAT"/>
    <property type="match status" value="1"/>
</dbReference>
<keyword evidence="2" id="KW-0472">Membrane</keyword>
<dbReference type="InterPro" id="IPR036770">
    <property type="entry name" value="Ankyrin_rpt-contain_sf"/>
</dbReference>
<proteinExistence type="predicted"/>
<keyword evidence="2" id="KW-1133">Transmembrane helix</keyword>
<dbReference type="EMBL" id="GBXM01023335">
    <property type="protein sequence ID" value="JAH85242.1"/>
    <property type="molecule type" value="Transcribed_RNA"/>
</dbReference>
<evidence type="ECO:0000313" key="3">
    <source>
        <dbReference type="EMBL" id="JAH85242.1"/>
    </source>
</evidence>
<evidence type="ECO:0000256" key="2">
    <source>
        <dbReference type="SAM" id="Phobius"/>
    </source>
</evidence>
<name>A0A0E9W4I2_ANGAN</name>
<organism evidence="3">
    <name type="scientific">Anguilla anguilla</name>
    <name type="common">European freshwater eel</name>
    <name type="synonym">Muraena anguilla</name>
    <dbReference type="NCBI Taxonomy" id="7936"/>
    <lineage>
        <taxon>Eukaryota</taxon>
        <taxon>Metazoa</taxon>
        <taxon>Chordata</taxon>
        <taxon>Craniata</taxon>
        <taxon>Vertebrata</taxon>
        <taxon>Euteleostomi</taxon>
        <taxon>Actinopterygii</taxon>
        <taxon>Neopterygii</taxon>
        <taxon>Teleostei</taxon>
        <taxon>Anguilliformes</taxon>
        <taxon>Anguillidae</taxon>
        <taxon>Anguilla</taxon>
    </lineage>
</organism>
<evidence type="ECO:0000256" key="1">
    <source>
        <dbReference type="PROSITE-ProRule" id="PRU00023"/>
    </source>
</evidence>
<keyword evidence="2" id="KW-0812">Transmembrane</keyword>
<dbReference type="Gene3D" id="1.25.40.20">
    <property type="entry name" value="Ankyrin repeat-containing domain"/>
    <property type="match status" value="1"/>
</dbReference>